<accession>A0A8D8FH94</accession>
<name>A0A8D8FH94_CULPI</name>
<feature type="compositionally biased region" description="Basic and acidic residues" evidence="1">
    <location>
        <begin position="147"/>
        <end position="169"/>
    </location>
</feature>
<reference evidence="2" key="1">
    <citation type="submission" date="2021-05" db="EMBL/GenBank/DDBJ databases">
        <authorList>
            <person name="Alioto T."/>
            <person name="Alioto T."/>
            <person name="Gomez Garrido J."/>
        </authorList>
    </citation>
    <scope>NUCLEOTIDE SEQUENCE</scope>
</reference>
<evidence type="ECO:0000256" key="1">
    <source>
        <dbReference type="SAM" id="MobiDB-lite"/>
    </source>
</evidence>
<protein>
    <submittedName>
        <fullName evidence="2">(northern house mosquito) hypothetical protein</fullName>
    </submittedName>
</protein>
<evidence type="ECO:0000313" key="2">
    <source>
        <dbReference type="EMBL" id="CAG6471386.1"/>
    </source>
</evidence>
<feature type="region of interest" description="Disordered" evidence="1">
    <location>
        <begin position="21"/>
        <end position="51"/>
    </location>
</feature>
<feature type="region of interest" description="Disordered" evidence="1">
    <location>
        <begin position="143"/>
        <end position="169"/>
    </location>
</feature>
<sequence length="169" mass="18759">MVFGQRSFRAYVERQGDVRELAGVGGPGGDTNCEGRNQPAGSTQGPGECPIHGWWRNDRDRDRGCAVYPGAHPQPVVAATPRKQRQESDLLRRKNLRRARRGRRCHRKTVRQAVRHGFSAPGIRRTSDGVWPGVPEVGTVASQIRPLGERESTEARAEADGRRHGHRGD</sequence>
<dbReference type="AlphaFoldDB" id="A0A8D8FH94"/>
<dbReference type="EMBL" id="HBUE01067454">
    <property type="protein sequence ID" value="CAG6471386.1"/>
    <property type="molecule type" value="Transcribed_RNA"/>
</dbReference>
<organism evidence="2">
    <name type="scientific">Culex pipiens</name>
    <name type="common">House mosquito</name>
    <dbReference type="NCBI Taxonomy" id="7175"/>
    <lineage>
        <taxon>Eukaryota</taxon>
        <taxon>Metazoa</taxon>
        <taxon>Ecdysozoa</taxon>
        <taxon>Arthropoda</taxon>
        <taxon>Hexapoda</taxon>
        <taxon>Insecta</taxon>
        <taxon>Pterygota</taxon>
        <taxon>Neoptera</taxon>
        <taxon>Endopterygota</taxon>
        <taxon>Diptera</taxon>
        <taxon>Nematocera</taxon>
        <taxon>Culicoidea</taxon>
        <taxon>Culicidae</taxon>
        <taxon>Culicinae</taxon>
        <taxon>Culicini</taxon>
        <taxon>Culex</taxon>
        <taxon>Culex</taxon>
    </lineage>
</organism>
<proteinExistence type="predicted"/>